<keyword evidence="1" id="KW-0862">Zinc</keyword>
<name>A0A0B6YI16_9EUPU</name>
<dbReference type="SUPFAM" id="SSF57845">
    <property type="entry name" value="B-box zinc-binding domain"/>
    <property type="match status" value="1"/>
</dbReference>
<dbReference type="PROSITE" id="PS50119">
    <property type="entry name" value="ZF_BBOX"/>
    <property type="match status" value="1"/>
</dbReference>
<sequence>SVRVCPNHDDESCQLFCRTCNQAICVTCFCSSHSRHKTVPISVQLQETTKYLQSELDRLISEKRNAESAGEEADKLK</sequence>
<proteinExistence type="predicted"/>
<feature type="non-terminal residue" evidence="3">
    <location>
        <position position="77"/>
    </location>
</feature>
<evidence type="ECO:0000259" key="2">
    <source>
        <dbReference type="PROSITE" id="PS50119"/>
    </source>
</evidence>
<evidence type="ECO:0000256" key="1">
    <source>
        <dbReference type="PROSITE-ProRule" id="PRU00024"/>
    </source>
</evidence>
<keyword evidence="1" id="KW-0863">Zinc-finger</keyword>
<evidence type="ECO:0000313" key="3">
    <source>
        <dbReference type="EMBL" id="CEK55165.1"/>
    </source>
</evidence>
<protein>
    <recommendedName>
        <fullName evidence="2">B box-type domain-containing protein</fullName>
    </recommendedName>
</protein>
<dbReference type="Pfam" id="PF00643">
    <property type="entry name" value="zf-B_box"/>
    <property type="match status" value="1"/>
</dbReference>
<dbReference type="InterPro" id="IPR000315">
    <property type="entry name" value="Znf_B-box"/>
</dbReference>
<feature type="non-terminal residue" evidence="3">
    <location>
        <position position="1"/>
    </location>
</feature>
<dbReference type="SMART" id="SM00336">
    <property type="entry name" value="BBOX"/>
    <property type="match status" value="1"/>
</dbReference>
<gene>
    <name evidence="3" type="primary">ORF24517</name>
</gene>
<organism evidence="3">
    <name type="scientific">Arion vulgaris</name>
    <dbReference type="NCBI Taxonomy" id="1028688"/>
    <lineage>
        <taxon>Eukaryota</taxon>
        <taxon>Metazoa</taxon>
        <taxon>Spiralia</taxon>
        <taxon>Lophotrochozoa</taxon>
        <taxon>Mollusca</taxon>
        <taxon>Gastropoda</taxon>
        <taxon>Heterobranchia</taxon>
        <taxon>Euthyneura</taxon>
        <taxon>Panpulmonata</taxon>
        <taxon>Eupulmonata</taxon>
        <taxon>Stylommatophora</taxon>
        <taxon>Helicina</taxon>
        <taxon>Arionoidea</taxon>
        <taxon>Arionidae</taxon>
        <taxon>Arion</taxon>
    </lineage>
</organism>
<reference evidence="3" key="1">
    <citation type="submission" date="2014-12" db="EMBL/GenBank/DDBJ databases">
        <title>Insight into the proteome of Arion vulgaris.</title>
        <authorList>
            <person name="Aradska J."/>
            <person name="Bulat T."/>
            <person name="Smidak R."/>
            <person name="Sarate P."/>
            <person name="Gangsoo J."/>
            <person name="Sialana F."/>
            <person name="Bilban M."/>
            <person name="Lubec G."/>
        </authorList>
    </citation>
    <scope>NUCLEOTIDE SEQUENCE</scope>
    <source>
        <tissue evidence="3">Skin</tissue>
    </source>
</reference>
<dbReference type="Gene3D" id="3.30.160.60">
    <property type="entry name" value="Classic Zinc Finger"/>
    <property type="match status" value="1"/>
</dbReference>
<dbReference type="AlphaFoldDB" id="A0A0B6YI16"/>
<accession>A0A0B6YI16</accession>
<keyword evidence="1" id="KW-0479">Metal-binding</keyword>
<dbReference type="GO" id="GO:0008270">
    <property type="term" value="F:zinc ion binding"/>
    <property type="evidence" value="ECO:0007669"/>
    <property type="project" value="UniProtKB-KW"/>
</dbReference>
<feature type="domain" description="B box-type" evidence="2">
    <location>
        <begin position="1"/>
        <end position="41"/>
    </location>
</feature>
<dbReference type="EMBL" id="HACG01008300">
    <property type="protein sequence ID" value="CEK55165.1"/>
    <property type="molecule type" value="Transcribed_RNA"/>
</dbReference>